<evidence type="ECO:0000313" key="3">
    <source>
        <dbReference type="Proteomes" id="UP000243459"/>
    </source>
</evidence>
<protein>
    <submittedName>
        <fullName evidence="2">Uncharacterized protein</fullName>
    </submittedName>
</protein>
<feature type="region of interest" description="Disordered" evidence="1">
    <location>
        <begin position="57"/>
        <end position="77"/>
    </location>
</feature>
<evidence type="ECO:0000313" key="2">
    <source>
        <dbReference type="EMBL" id="ONK76319.1"/>
    </source>
</evidence>
<dbReference type="Proteomes" id="UP000243459">
    <property type="component" value="Chromosome 3"/>
</dbReference>
<dbReference type="AlphaFoldDB" id="A0A5P1FHE6"/>
<organism evidence="2 3">
    <name type="scientific">Asparagus officinalis</name>
    <name type="common">Garden asparagus</name>
    <dbReference type="NCBI Taxonomy" id="4686"/>
    <lineage>
        <taxon>Eukaryota</taxon>
        <taxon>Viridiplantae</taxon>
        <taxon>Streptophyta</taxon>
        <taxon>Embryophyta</taxon>
        <taxon>Tracheophyta</taxon>
        <taxon>Spermatophyta</taxon>
        <taxon>Magnoliopsida</taxon>
        <taxon>Liliopsida</taxon>
        <taxon>Asparagales</taxon>
        <taxon>Asparagaceae</taxon>
        <taxon>Asparagoideae</taxon>
        <taxon>Asparagus</taxon>
    </lineage>
</organism>
<keyword evidence="3" id="KW-1185">Reference proteome</keyword>
<evidence type="ECO:0000256" key="1">
    <source>
        <dbReference type="SAM" id="MobiDB-lite"/>
    </source>
</evidence>
<gene>
    <name evidence="2" type="ORF">A4U43_C03F26350</name>
</gene>
<name>A0A5P1FHE6_ASPOF</name>
<accession>A0A5P1FHE6</accession>
<dbReference type="Gramene" id="ONK76319">
    <property type="protein sequence ID" value="ONK76319"/>
    <property type="gene ID" value="A4U43_C03F26350"/>
</dbReference>
<feature type="compositionally biased region" description="Basic and acidic residues" evidence="1">
    <location>
        <begin position="62"/>
        <end position="77"/>
    </location>
</feature>
<proteinExistence type="predicted"/>
<feature type="region of interest" description="Disordered" evidence="1">
    <location>
        <begin position="1"/>
        <end position="36"/>
    </location>
</feature>
<dbReference type="EMBL" id="CM007383">
    <property type="protein sequence ID" value="ONK76319.1"/>
    <property type="molecule type" value="Genomic_DNA"/>
</dbReference>
<sequence length="77" mass="8010">MTAMGQRARRSKEAQGSTTGQRLAAGGGGCSAASWPEVGADGVRARRGAAEFSDLDVCPEVRQTDEENDSRVSLEPG</sequence>
<reference evidence="3" key="1">
    <citation type="journal article" date="2017" name="Nat. Commun.">
        <title>The asparagus genome sheds light on the origin and evolution of a young Y chromosome.</title>
        <authorList>
            <person name="Harkess A."/>
            <person name="Zhou J."/>
            <person name="Xu C."/>
            <person name="Bowers J.E."/>
            <person name="Van der Hulst R."/>
            <person name="Ayyampalayam S."/>
            <person name="Mercati F."/>
            <person name="Riccardi P."/>
            <person name="McKain M.R."/>
            <person name="Kakrana A."/>
            <person name="Tang H."/>
            <person name="Ray J."/>
            <person name="Groenendijk J."/>
            <person name="Arikit S."/>
            <person name="Mathioni S.M."/>
            <person name="Nakano M."/>
            <person name="Shan H."/>
            <person name="Telgmann-Rauber A."/>
            <person name="Kanno A."/>
            <person name="Yue Z."/>
            <person name="Chen H."/>
            <person name="Li W."/>
            <person name="Chen Y."/>
            <person name="Xu X."/>
            <person name="Zhang Y."/>
            <person name="Luo S."/>
            <person name="Chen H."/>
            <person name="Gao J."/>
            <person name="Mao Z."/>
            <person name="Pires J.C."/>
            <person name="Luo M."/>
            <person name="Kudrna D."/>
            <person name="Wing R.A."/>
            <person name="Meyers B.C."/>
            <person name="Yi K."/>
            <person name="Kong H."/>
            <person name="Lavrijsen P."/>
            <person name="Sunseri F."/>
            <person name="Falavigna A."/>
            <person name="Ye Y."/>
            <person name="Leebens-Mack J.H."/>
            <person name="Chen G."/>
        </authorList>
    </citation>
    <scope>NUCLEOTIDE SEQUENCE [LARGE SCALE GENOMIC DNA]</scope>
    <source>
        <strain evidence="3">cv. DH0086</strain>
    </source>
</reference>